<keyword evidence="5" id="KW-0560">Oxidoreductase</keyword>
<dbReference type="InterPro" id="IPR049830">
    <property type="entry name" value="HndD"/>
</dbReference>
<dbReference type="GO" id="GO:0008901">
    <property type="term" value="F:ferredoxin hydrogenase activity"/>
    <property type="evidence" value="ECO:0007669"/>
    <property type="project" value="InterPro"/>
</dbReference>
<evidence type="ECO:0000259" key="8">
    <source>
        <dbReference type="PROSITE" id="PS51085"/>
    </source>
</evidence>
<evidence type="ECO:0000256" key="3">
    <source>
        <dbReference type="ARBA" id="ARBA00022723"/>
    </source>
</evidence>
<dbReference type="InterPro" id="IPR004108">
    <property type="entry name" value="Fe_hydrogenase_lsu_C"/>
</dbReference>
<dbReference type="NCBIfam" id="NF040763">
    <property type="entry name" value="FeFe_hydrog_A6"/>
    <property type="match status" value="1"/>
</dbReference>
<gene>
    <name evidence="11" type="ORF">IAB93_05310</name>
</gene>
<dbReference type="SMART" id="SM00929">
    <property type="entry name" value="NADH-G_4Fe-4S_3"/>
    <property type="match status" value="1"/>
</dbReference>
<evidence type="ECO:0000259" key="10">
    <source>
        <dbReference type="PROSITE" id="PS51839"/>
    </source>
</evidence>
<protein>
    <submittedName>
        <fullName evidence="11">Iron hydrogenase small subunit</fullName>
    </submittedName>
</protein>
<dbReference type="FunFam" id="3.30.70.20:FF:000035">
    <property type="entry name" value="Iron hydrogenase 1"/>
    <property type="match status" value="1"/>
</dbReference>
<evidence type="ECO:0000256" key="6">
    <source>
        <dbReference type="ARBA" id="ARBA00023004"/>
    </source>
</evidence>
<dbReference type="InterPro" id="IPR036010">
    <property type="entry name" value="2Fe-2S_ferredoxin-like_sf"/>
</dbReference>
<comment type="caution">
    <text evidence="11">The sequence shown here is derived from an EMBL/GenBank/DDBJ whole genome shotgun (WGS) entry which is preliminary data.</text>
</comment>
<dbReference type="Pfam" id="PF13510">
    <property type="entry name" value="Fer2_4"/>
    <property type="match status" value="1"/>
</dbReference>
<dbReference type="Gene3D" id="3.10.20.740">
    <property type="match status" value="1"/>
</dbReference>
<evidence type="ECO:0000256" key="2">
    <source>
        <dbReference type="ARBA" id="ARBA00022714"/>
    </source>
</evidence>
<dbReference type="CDD" id="cd00207">
    <property type="entry name" value="fer2"/>
    <property type="match status" value="1"/>
</dbReference>
<dbReference type="PROSITE" id="PS51379">
    <property type="entry name" value="4FE4S_FER_2"/>
    <property type="match status" value="2"/>
</dbReference>
<dbReference type="InterPro" id="IPR013352">
    <property type="entry name" value="Fe_hydrogenase_subset"/>
</dbReference>
<dbReference type="InterPro" id="IPR017900">
    <property type="entry name" value="4Fe4S_Fe_S_CS"/>
</dbReference>
<dbReference type="GO" id="GO:0051539">
    <property type="term" value="F:4 iron, 4 sulfur cluster binding"/>
    <property type="evidence" value="ECO:0007669"/>
    <property type="project" value="UniProtKB-KW"/>
</dbReference>
<dbReference type="FunFam" id="3.10.20.740:FF:000005">
    <property type="entry name" value="NADH:ubiquinone oxidoreductase subunit"/>
    <property type="match status" value="1"/>
</dbReference>
<proteinExistence type="predicted"/>
<sequence length="587" mass="64668">MEENKINLTIDRHSLSVPEGTTILEAAKLVGIDIPTLCHIDLKGTCVKNAPASCRVCVVEVQGRRNLAPACSTKCTEGMVVKTSTLRVMNARKIVTELLLSDHPNECLTCPKSGDCELQNLALRFNIREMPFNGGELSLRKRETTASIVRNMDKCIFCRRCESVCNEVQTVGALGAIRRGFNTTIAPAFDKMMTESECTYCGQCVAVCPVGALTERDHTNKLLEDLSDPDKTVIVQTAPAVRAALGEEFGMAPGTIVTGKMVTALRELGFDYVFDTDFAADLTIMEEGSEIMERLENHLHGDKSMKLPILTSCCPAWVNFFEHYFPDMLDIPSTARSPQQMFGSIAKTYWAEKMGIPREKLVVVSIMPCLAKKYECDRPEFKTNGNPDVDYSLSTREIARLIKRSNINLANLPDSEFDMPLGASTGAGVIFGASGGVMEAALRSVYELHTGKKLDKIEFESVRGTEGLRKATVDIDGFPLKVGIAHGLGNARKLLNEIRAGHSDYHVIEIMACPGGCIGGGGQPIHHGDSSILKARTEAIYREDCGKERRKSHENPYIVKLYEEYLGKPLSEKAHALLHTHYFNKQI</sequence>
<dbReference type="FunFam" id="4.10.260.20:FF:000001">
    <property type="entry name" value="NADP-reducing hydrogenase subunit HndD"/>
    <property type="match status" value="1"/>
</dbReference>
<dbReference type="InterPro" id="IPR036991">
    <property type="entry name" value="Fe_hydrogenase_ssu_sf"/>
</dbReference>
<dbReference type="PROSITE" id="PS51839">
    <property type="entry name" value="4FE4S_HC3"/>
    <property type="match status" value="1"/>
</dbReference>
<dbReference type="Gene3D" id="3.30.70.20">
    <property type="match status" value="1"/>
</dbReference>
<dbReference type="SUPFAM" id="SSF54292">
    <property type="entry name" value="2Fe-2S ferredoxin-like"/>
    <property type="match status" value="1"/>
</dbReference>
<feature type="domain" description="4Fe-4S ferredoxin-type" evidence="9">
    <location>
        <begin position="146"/>
        <end position="176"/>
    </location>
</feature>
<keyword evidence="1" id="KW-0004">4Fe-4S</keyword>
<evidence type="ECO:0000256" key="1">
    <source>
        <dbReference type="ARBA" id="ARBA00022485"/>
    </source>
</evidence>
<feature type="domain" description="4Fe-4S ferredoxin-type" evidence="9">
    <location>
        <begin position="189"/>
        <end position="218"/>
    </location>
</feature>
<dbReference type="InterPro" id="IPR019574">
    <property type="entry name" value="NADH_UbQ_OxRdtase_Gsu_4Fe4S-bd"/>
</dbReference>
<keyword evidence="2" id="KW-0001">2Fe-2S</keyword>
<dbReference type="GO" id="GO:0051537">
    <property type="term" value="F:2 iron, 2 sulfur cluster binding"/>
    <property type="evidence" value="ECO:0007669"/>
    <property type="project" value="UniProtKB-KW"/>
</dbReference>
<feature type="domain" description="4Fe-4S His(Cys)3-ligated-type" evidence="10">
    <location>
        <begin position="87"/>
        <end position="126"/>
    </location>
</feature>
<dbReference type="Gene3D" id="4.10.260.20">
    <property type="entry name" value="Iron hydrogenase, small subunit"/>
    <property type="match status" value="1"/>
</dbReference>
<dbReference type="PANTHER" id="PTHR11615">
    <property type="entry name" value="NITRATE, FORMATE, IRON DEHYDROGENASE"/>
    <property type="match status" value="1"/>
</dbReference>
<dbReference type="Pfam" id="PF02906">
    <property type="entry name" value="Fe_hyd_lg_C"/>
    <property type="match status" value="1"/>
</dbReference>
<dbReference type="InterPro" id="IPR009016">
    <property type="entry name" value="Fe_hydrogenase"/>
</dbReference>
<keyword evidence="7" id="KW-0411">Iron-sulfur</keyword>
<dbReference type="Pfam" id="PF10588">
    <property type="entry name" value="NADH-G_4Fe-4S_3"/>
    <property type="match status" value="1"/>
</dbReference>
<dbReference type="PROSITE" id="PS00198">
    <property type="entry name" value="4FE4S_FER_1"/>
    <property type="match status" value="1"/>
</dbReference>
<dbReference type="InterPro" id="IPR054351">
    <property type="entry name" value="NADH_UbQ_OxRdtase_ferredoxin"/>
</dbReference>
<reference evidence="11" key="2">
    <citation type="journal article" date="2021" name="PeerJ">
        <title>Extensive microbial diversity within the chicken gut microbiome revealed by metagenomics and culture.</title>
        <authorList>
            <person name="Gilroy R."/>
            <person name="Ravi A."/>
            <person name="Getino M."/>
            <person name="Pursley I."/>
            <person name="Horton D.L."/>
            <person name="Alikhan N.F."/>
            <person name="Baker D."/>
            <person name="Gharbi K."/>
            <person name="Hall N."/>
            <person name="Watson M."/>
            <person name="Adriaenssens E.M."/>
            <person name="Foster-Nyarko E."/>
            <person name="Jarju S."/>
            <person name="Secka A."/>
            <person name="Antonio M."/>
            <person name="Oren A."/>
            <person name="Chaudhuri R.R."/>
            <person name="La Ragione R."/>
            <person name="Hildebrand F."/>
            <person name="Pallen M.J."/>
        </authorList>
    </citation>
    <scope>NUCLEOTIDE SEQUENCE</scope>
    <source>
        <strain evidence="11">10037</strain>
    </source>
</reference>
<dbReference type="SMART" id="SM00902">
    <property type="entry name" value="Fe_hyd_SSU"/>
    <property type="match status" value="1"/>
</dbReference>
<evidence type="ECO:0000259" key="9">
    <source>
        <dbReference type="PROSITE" id="PS51379"/>
    </source>
</evidence>
<dbReference type="Gene3D" id="3.40.950.10">
    <property type="entry name" value="Fe-only Hydrogenase (Larger Subunit), Chain L, domain 3"/>
    <property type="match status" value="1"/>
</dbReference>
<evidence type="ECO:0000256" key="7">
    <source>
        <dbReference type="ARBA" id="ARBA00023014"/>
    </source>
</evidence>
<dbReference type="PROSITE" id="PS51085">
    <property type="entry name" value="2FE2S_FER_2"/>
    <property type="match status" value="1"/>
</dbReference>
<reference evidence="11" key="1">
    <citation type="submission" date="2020-10" db="EMBL/GenBank/DDBJ databases">
        <authorList>
            <person name="Gilroy R."/>
        </authorList>
    </citation>
    <scope>NUCLEOTIDE SEQUENCE</scope>
    <source>
        <strain evidence="11">10037</strain>
    </source>
</reference>
<dbReference type="Proteomes" id="UP000823597">
    <property type="component" value="Unassembled WGS sequence"/>
</dbReference>
<dbReference type="SUPFAM" id="SSF53920">
    <property type="entry name" value="Fe-only hydrogenase"/>
    <property type="match status" value="1"/>
</dbReference>
<dbReference type="NCBIfam" id="TIGR02512">
    <property type="entry name" value="FeFe_hydrog_A"/>
    <property type="match status" value="1"/>
</dbReference>
<dbReference type="Pfam" id="PF02256">
    <property type="entry name" value="Fe_hyd_SSU"/>
    <property type="match status" value="1"/>
</dbReference>
<accession>A0A9D9I4C3</accession>
<evidence type="ECO:0000313" key="11">
    <source>
        <dbReference type="EMBL" id="MBO8465400.1"/>
    </source>
</evidence>
<evidence type="ECO:0000313" key="12">
    <source>
        <dbReference type="Proteomes" id="UP000823597"/>
    </source>
</evidence>
<evidence type="ECO:0000256" key="4">
    <source>
        <dbReference type="ARBA" id="ARBA00022737"/>
    </source>
</evidence>
<dbReference type="InterPro" id="IPR017896">
    <property type="entry name" value="4Fe4S_Fe-S-bd"/>
</dbReference>
<organism evidence="11 12">
    <name type="scientific">Candidatus Merdivivens pullistercoris</name>
    <dbReference type="NCBI Taxonomy" id="2840873"/>
    <lineage>
        <taxon>Bacteria</taxon>
        <taxon>Pseudomonadati</taxon>
        <taxon>Bacteroidota</taxon>
        <taxon>Bacteroidia</taxon>
        <taxon>Bacteroidales</taxon>
        <taxon>Muribaculaceae</taxon>
        <taxon>Muribaculaceae incertae sedis</taxon>
        <taxon>Candidatus Merdivivens</taxon>
    </lineage>
</organism>
<dbReference type="EMBL" id="JADIME010000055">
    <property type="protein sequence ID" value="MBO8465400.1"/>
    <property type="molecule type" value="Genomic_DNA"/>
</dbReference>
<evidence type="ECO:0000256" key="5">
    <source>
        <dbReference type="ARBA" id="ARBA00023002"/>
    </source>
</evidence>
<dbReference type="InterPro" id="IPR001041">
    <property type="entry name" value="2Fe-2S_ferredoxin-type"/>
</dbReference>
<keyword evidence="4" id="KW-0677">Repeat</keyword>
<dbReference type="GO" id="GO:0005506">
    <property type="term" value="F:iron ion binding"/>
    <property type="evidence" value="ECO:0007669"/>
    <property type="project" value="InterPro"/>
</dbReference>
<name>A0A9D9I4C3_9BACT</name>
<dbReference type="Gene3D" id="3.40.50.1780">
    <property type="match status" value="1"/>
</dbReference>
<dbReference type="InterPro" id="IPR003149">
    <property type="entry name" value="Fe_hydrogenase_ssu"/>
</dbReference>
<dbReference type="Pfam" id="PF22117">
    <property type="entry name" value="Fer4_Nqo3"/>
    <property type="match status" value="1"/>
</dbReference>
<dbReference type="InterPro" id="IPR050340">
    <property type="entry name" value="Cytosolic_Fe-S_CAF"/>
</dbReference>
<feature type="domain" description="2Fe-2S ferredoxin-type" evidence="8">
    <location>
        <begin position="4"/>
        <end position="87"/>
    </location>
</feature>
<dbReference type="AlphaFoldDB" id="A0A9D9I4C3"/>
<dbReference type="SUPFAM" id="SSF54862">
    <property type="entry name" value="4Fe-4S ferredoxins"/>
    <property type="match status" value="1"/>
</dbReference>
<keyword evidence="3" id="KW-0479">Metal-binding</keyword>
<keyword evidence="6" id="KW-0408">Iron</keyword>